<feature type="transmembrane region" description="Helical" evidence="1">
    <location>
        <begin position="34"/>
        <end position="55"/>
    </location>
</feature>
<keyword evidence="1" id="KW-1133">Transmembrane helix</keyword>
<accession>M2SLV8</accession>
<keyword evidence="1" id="KW-0812">Transmembrane</keyword>
<evidence type="ECO:0000313" key="2">
    <source>
        <dbReference type="EMBL" id="EMD63285.1"/>
    </source>
</evidence>
<protein>
    <recommendedName>
        <fullName evidence="4">Transmembrane protein</fullName>
    </recommendedName>
</protein>
<organism evidence="2 3">
    <name type="scientific">Cochliobolus sativus (strain ND90Pr / ATCC 201652)</name>
    <name type="common">Common root rot and spot blotch fungus</name>
    <name type="synonym">Bipolaris sorokiniana</name>
    <dbReference type="NCBI Taxonomy" id="665912"/>
    <lineage>
        <taxon>Eukaryota</taxon>
        <taxon>Fungi</taxon>
        <taxon>Dikarya</taxon>
        <taxon>Ascomycota</taxon>
        <taxon>Pezizomycotina</taxon>
        <taxon>Dothideomycetes</taxon>
        <taxon>Pleosporomycetidae</taxon>
        <taxon>Pleosporales</taxon>
        <taxon>Pleosporineae</taxon>
        <taxon>Pleosporaceae</taxon>
        <taxon>Bipolaris</taxon>
    </lineage>
</organism>
<keyword evidence="3" id="KW-1185">Reference proteome</keyword>
<reference evidence="3" key="2">
    <citation type="journal article" date="2013" name="PLoS Genet.">
        <title>Comparative genome structure, secondary metabolite, and effector coding capacity across Cochliobolus pathogens.</title>
        <authorList>
            <person name="Condon B.J."/>
            <person name="Leng Y."/>
            <person name="Wu D."/>
            <person name="Bushley K.E."/>
            <person name="Ohm R.A."/>
            <person name="Otillar R."/>
            <person name="Martin J."/>
            <person name="Schackwitz W."/>
            <person name="Grimwood J."/>
            <person name="MohdZainudin N."/>
            <person name="Xue C."/>
            <person name="Wang R."/>
            <person name="Manning V.A."/>
            <person name="Dhillon B."/>
            <person name="Tu Z.J."/>
            <person name="Steffenson B.J."/>
            <person name="Salamov A."/>
            <person name="Sun H."/>
            <person name="Lowry S."/>
            <person name="LaButti K."/>
            <person name="Han J."/>
            <person name="Copeland A."/>
            <person name="Lindquist E."/>
            <person name="Barry K."/>
            <person name="Schmutz J."/>
            <person name="Baker S.E."/>
            <person name="Ciuffetti L.M."/>
            <person name="Grigoriev I.V."/>
            <person name="Zhong S."/>
            <person name="Turgeon B.G."/>
        </authorList>
    </citation>
    <scope>NUCLEOTIDE SEQUENCE [LARGE SCALE GENOMIC DNA]</scope>
    <source>
        <strain evidence="3">ND90Pr / ATCC 201652</strain>
    </source>
</reference>
<reference evidence="2 3" key="1">
    <citation type="journal article" date="2012" name="PLoS Pathog.">
        <title>Diverse lifestyles and strategies of plant pathogenesis encoded in the genomes of eighteen Dothideomycetes fungi.</title>
        <authorList>
            <person name="Ohm R.A."/>
            <person name="Feau N."/>
            <person name="Henrissat B."/>
            <person name="Schoch C.L."/>
            <person name="Horwitz B.A."/>
            <person name="Barry K.W."/>
            <person name="Condon B.J."/>
            <person name="Copeland A.C."/>
            <person name="Dhillon B."/>
            <person name="Glaser F."/>
            <person name="Hesse C.N."/>
            <person name="Kosti I."/>
            <person name="LaButti K."/>
            <person name="Lindquist E.A."/>
            <person name="Lucas S."/>
            <person name="Salamov A.A."/>
            <person name="Bradshaw R.E."/>
            <person name="Ciuffetti L."/>
            <person name="Hamelin R.C."/>
            <person name="Kema G.H.J."/>
            <person name="Lawrence C."/>
            <person name="Scott J.A."/>
            <person name="Spatafora J.W."/>
            <person name="Turgeon B.G."/>
            <person name="de Wit P.J.G.M."/>
            <person name="Zhong S."/>
            <person name="Goodwin S.B."/>
            <person name="Grigoriev I.V."/>
        </authorList>
    </citation>
    <scope>NUCLEOTIDE SEQUENCE [LARGE SCALE GENOMIC DNA]</scope>
    <source>
        <strain evidence="3">ND90Pr / ATCC 201652</strain>
    </source>
</reference>
<dbReference type="KEGG" id="bsc:COCSADRAFT_339809"/>
<name>M2SLV8_COCSN</name>
<dbReference type="Proteomes" id="UP000016934">
    <property type="component" value="Unassembled WGS sequence"/>
</dbReference>
<dbReference type="EMBL" id="KB445645">
    <property type="protein sequence ID" value="EMD63285.1"/>
    <property type="molecule type" value="Genomic_DNA"/>
</dbReference>
<dbReference type="RefSeq" id="XP_007701478.1">
    <property type="nucleotide sequence ID" value="XM_007703288.1"/>
</dbReference>
<proteinExistence type="predicted"/>
<keyword evidence="1" id="KW-0472">Membrane</keyword>
<dbReference type="GeneID" id="19137392"/>
<dbReference type="HOGENOM" id="CLU_2305854_0_0_1"/>
<evidence type="ECO:0008006" key="4">
    <source>
        <dbReference type="Google" id="ProtNLM"/>
    </source>
</evidence>
<dbReference type="AlphaFoldDB" id="M2SLV8"/>
<evidence type="ECO:0000313" key="3">
    <source>
        <dbReference type="Proteomes" id="UP000016934"/>
    </source>
</evidence>
<gene>
    <name evidence="2" type="ORF">COCSADRAFT_339809</name>
</gene>
<sequence>MVITQPSKSHSHLDFFFLLSSFSGPFFFSFRRSILFISITILSFFFLPAGLVLLFRGRRLGRGWTLRPHSYTLFCFVFLCTAERNCNCASNKTKITHRNL</sequence>
<evidence type="ECO:0000256" key="1">
    <source>
        <dbReference type="SAM" id="Phobius"/>
    </source>
</evidence>